<name>A0AAE1DIK2_9GAST</name>
<accession>A0AAE1DIK2</accession>
<comment type="caution">
    <text evidence="1">The sequence shown here is derived from an EMBL/GenBank/DDBJ whole genome shotgun (WGS) entry which is preliminary data.</text>
</comment>
<dbReference type="Proteomes" id="UP001283361">
    <property type="component" value="Unassembled WGS sequence"/>
</dbReference>
<reference evidence="1" key="1">
    <citation type="journal article" date="2023" name="G3 (Bethesda)">
        <title>A reference genome for the long-term kleptoplast-retaining sea slug Elysia crispata morphotype clarki.</title>
        <authorList>
            <person name="Eastman K.E."/>
            <person name="Pendleton A.L."/>
            <person name="Shaikh M.A."/>
            <person name="Suttiyut T."/>
            <person name="Ogas R."/>
            <person name="Tomko P."/>
            <person name="Gavelis G."/>
            <person name="Widhalm J.R."/>
            <person name="Wisecaver J.H."/>
        </authorList>
    </citation>
    <scope>NUCLEOTIDE SEQUENCE</scope>
    <source>
        <strain evidence="1">ECLA1</strain>
    </source>
</reference>
<dbReference type="AlphaFoldDB" id="A0AAE1DIK2"/>
<gene>
    <name evidence="1" type="ORF">RRG08_036345</name>
</gene>
<proteinExistence type="predicted"/>
<evidence type="ECO:0000313" key="2">
    <source>
        <dbReference type="Proteomes" id="UP001283361"/>
    </source>
</evidence>
<protein>
    <submittedName>
        <fullName evidence="1">Uncharacterized protein</fullName>
    </submittedName>
</protein>
<sequence>MFIFRTFTSVYIVMYPNQAVFHVLSSISATCMFDPSPPGFVCICFRCRTHTYASQPEMLILSKSSQDDLPQVELSEESSNSCCYGKVKSVFVVFSICIMCKSCLKFTPDLLPSTSGRVKIWQPFPLTS</sequence>
<evidence type="ECO:0000313" key="1">
    <source>
        <dbReference type="EMBL" id="KAK3770743.1"/>
    </source>
</evidence>
<organism evidence="1 2">
    <name type="scientific">Elysia crispata</name>
    <name type="common">lettuce slug</name>
    <dbReference type="NCBI Taxonomy" id="231223"/>
    <lineage>
        <taxon>Eukaryota</taxon>
        <taxon>Metazoa</taxon>
        <taxon>Spiralia</taxon>
        <taxon>Lophotrochozoa</taxon>
        <taxon>Mollusca</taxon>
        <taxon>Gastropoda</taxon>
        <taxon>Heterobranchia</taxon>
        <taxon>Euthyneura</taxon>
        <taxon>Panpulmonata</taxon>
        <taxon>Sacoglossa</taxon>
        <taxon>Placobranchoidea</taxon>
        <taxon>Plakobranchidae</taxon>
        <taxon>Elysia</taxon>
    </lineage>
</organism>
<keyword evidence="2" id="KW-1185">Reference proteome</keyword>
<dbReference type="EMBL" id="JAWDGP010003786">
    <property type="protein sequence ID" value="KAK3770743.1"/>
    <property type="molecule type" value="Genomic_DNA"/>
</dbReference>